<accession>A0A6H5GIV6</accession>
<evidence type="ECO:0000313" key="3">
    <source>
        <dbReference type="Proteomes" id="UP000479000"/>
    </source>
</evidence>
<dbReference type="Proteomes" id="UP000479000">
    <property type="component" value="Unassembled WGS sequence"/>
</dbReference>
<feature type="region of interest" description="Disordered" evidence="1">
    <location>
        <begin position="55"/>
        <end position="98"/>
    </location>
</feature>
<organism evidence="2 3">
    <name type="scientific">Nesidiocoris tenuis</name>
    <dbReference type="NCBI Taxonomy" id="355587"/>
    <lineage>
        <taxon>Eukaryota</taxon>
        <taxon>Metazoa</taxon>
        <taxon>Ecdysozoa</taxon>
        <taxon>Arthropoda</taxon>
        <taxon>Hexapoda</taxon>
        <taxon>Insecta</taxon>
        <taxon>Pterygota</taxon>
        <taxon>Neoptera</taxon>
        <taxon>Paraneoptera</taxon>
        <taxon>Hemiptera</taxon>
        <taxon>Heteroptera</taxon>
        <taxon>Panheteroptera</taxon>
        <taxon>Cimicomorpha</taxon>
        <taxon>Miridae</taxon>
        <taxon>Dicyphina</taxon>
        <taxon>Nesidiocoris</taxon>
    </lineage>
</organism>
<evidence type="ECO:0000256" key="1">
    <source>
        <dbReference type="SAM" id="MobiDB-lite"/>
    </source>
</evidence>
<dbReference type="AlphaFoldDB" id="A0A6H5GIV6"/>
<evidence type="ECO:0000313" key="2">
    <source>
        <dbReference type="EMBL" id="CAB0002655.1"/>
    </source>
</evidence>
<dbReference type="EMBL" id="CADCXU010012785">
    <property type="protein sequence ID" value="CAB0002655.1"/>
    <property type="molecule type" value="Genomic_DNA"/>
</dbReference>
<protein>
    <submittedName>
        <fullName evidence="2">Uncharacterized protein</fullName>
    </submittedName>
</protein>
<proteinExistence type="predicted"/>
<name>A0A6H5GIV6_9HEMI</name>
<feature type="compositionally biased region" description="Polar residues" evidence="1">
    <location>
        <begin position="89"/>
        <end position="98"/>
    </location>
</feature>
<gene>
    <name evidence="2" type="ORF">NTEN_LOCUS8442</name>
</gene>
<sequence length="98" mass="11114">MPHTHSIRPNVQITIHAQKTSKDVHLAKARVHQLPQSVKGSPEWVRTCKRVSNKPDRGMTIGIRPTKIGCSRPRPCDHDRSSARPRSQWLGQKTVSTY</sequence>
<reference evidence="2 3" key="1">
    <citation type="submission" date="2020-02" db="EMBL/GenBank/DDBJ databases">
        <authorList>
            <person name="Ferguson B K."/>
        </authorList>
    </citation>
    <scope>NUCLEOTIDE SEQUENCE [LARGE SCALE GENOMIC DNA]</scope>
</reference>
<keyword evidence="3" id="KW-1185">Reference proteome</keyword>